<dbReference type="KEGG" id="ang:An16g06730"/>
<proteinExistence type="predicted"/>
<dbReference type="VEuPathDB" id="FungiDB:An16g06730"/>
<protein>
    <submittedName>
        <fullName evidence="1">Uncharacterized protein</fullName>
    </submittedName>
</protein>
<name>A0AAJ8BW12_ASPNG</name>
<reference evidence="1" key="1">
    <citation type="submission" date="2025-02" db="EMBL/GenBank/DDBJ databases">
        <authorList>
            <consortium name="NCBI Genome Project"/>
        </authorList>
    </citation>
    <scope>NUCLEOTIDE SEQUENCE</scope>
</reference>
<sequence length="89" mass="9737">MDMLKILLLGPEGGRDEANIKDIYGLYKLVPVRVREQPRGVATTRLKRPSLPAATCGPLESCLYRHVYTGAGGISPLRPPLGVVTYDNM</sequence>
<dbReference type="GeneID" id="84593479"/>
<organism evidence="1">
    <name type="scientific">Aspergillus niger</name>
    <dbReference type="NCBI Taxonomy" id="5061"/>
    <lineage>
        <taxon>Eukaryota</taxon>
        <taxon>Fungi</taxon>
        <taxon>Dikarya</taxon>
        <taxon>Ascomycota</taxon>
        <taxon>Pezizomycotina</taxon>
        <taxon>Eurotiomycetes</taxon>
        <taxon>Eurotiomycetidae</taxon>
        <taxon>Eurotiales</taxon>
        <taxon>Aspergillaceae</taxon>
        <taxon>Aspergillus</taxon>
        <taxon>Aspergillus subgen. Circumdati</taxon>
    </lineage>
</organism>
<dbReference type="AlphaFoldDB" id="A0AAJ8BW12"/>
<accession>A0AAJ8BW12</accession>
<gene>
    <name evidence="1" type="ORF">An16g06730</name>
</gene>
<dbReference type="RefSeq" id="XP_059604884.1">
    <property type="nucleotide sequence ID" value="XM_059745239.1"/>
</dbReference>
<evidence type="ECO:0000313" key="1">
    <source>
        <dbReference type="RefSeq" id="XP_059604884.1"/>
    </source>
</evidence>
<reference evidence="1" key="2">
    <citation type="submission" date="2025-08" db="UniProtKB">
        <authorList>
            <consortium name="RefSeq"/>
        </authorList>
    </citation>
    <scope>IDENTIFICATION</scope>
</reference>